<proteinExistence type="inferred from homology"/>
<reference evidence="13" key="2">
    <citation type="submission" date="2021-09" db="EMBL/GenBank/DDBJ databases">
        <authorList>
            <person name="Gilroy R."/>
        </authorList>
    </citation>
    <scope>NUCLEOTIDE SEQUENCE</scope>
    <source>
        <strain evidence="13">ChiGjej2B2-7701</strain>
    </source>
</reference>
<evidence type="ECO:0000256" key="6">
    <source>
        <dbReference type="ARBA" id="ARBA00022705"/>
    </source>
</evidence>
<dbReference type="Gene3D" id="3.70.10.10">
    <property type="match status" value="1"/>
</dbReference>
<dbReference type="PIRSF" id="PIRSF000804">
    <property type="entry name" value="DNA_pol_III_b"/>
    <property type="match status" value="1"/>
</dbReference>
<dbReference type="CDD" id="cd00140">
    <property type="entry name" value="beta_clamp"/>
    <property type="match status" value="1"/>
</dbReference>
<dbReference type="PANTHER" id="PTHR30478:SF0">
    <property type="entry name" value="BETA SLIDING CLAMP"/>
    <property type="match status" value="1"/>
</dbReference>
<evidence type="ECO:0000256" key="1">
    <source>
        <dbReference type="ARBA" id="ARBA00004496"/>
    </source>
</evidence>
<dbReference type="InterPro" id="IPR022635">
    <property type="entry name" value="DNA_polIII_beta_C"/>
</dbReference>
<dbReference type="GO" id="GO:0005737">
    <property type="term" value="C:cytoplasm"/>
    <property type="evidence" value="ECO:0007669"/>
    <property type="project" value="UniProtKB-SubCell"/>
</dbReference>
<dbReference type="GO" id="GO:0008408">
    <property type="term" value="F:3'-5' exonuclease activity"/>
    <property type="evidence" value="ECO:0007669"/>
    <property type="project" value="InterPro"/>
</dbReference>
<keyword evidence="6 9" id="KW-0235">DNA replication</keyword>
<evidence type="ECO:0000259" key="11">
    <source>
        <dbReference type="Pfam" id="PF02767"/>
    </source>
</evidence>
<gene>
    <name evidence="13" type="primary">dnaN</name>
    <name evidence="13" type="ORF">K8U80_11090</name>
</gene>
<dbReference type="Pfam" id="PF00712">
    <property type="entry name" value="DNA_pol3_beta"/>
    <property type="match status" value="1"/>
</dbReference>
<dbReference type="Pfam" id="PF02767">
    <property type="entry name" value="DNA_pol3_beta_2"/>
    <property type="match status" value="1"/>
</dbReference>
<evidence type="ECO:0000256" key="8">
    <source>
        <dbReference type="ARBA" id="ARBA00023125"/>
    </source>
</evidence>
<keyword evidence="8" id="KW-0238">DNA-binding</keyword>
<keyword evidence="5 9" id="KW-0548">Nucleotidyltransferase</keyword>
<dbReference type="AlphaFoldDB" id="A0A921IR71"/>
<dbReference type="NCBIfam" id="TIGR00663">
    <property type="entry name" value="dnan"/>
    <property type="match status" value="1"/>
</dbReference>
<dbReference type="GO" id="GO:0003677">
    <property type="term" value="F:DNA binding"/>
    <property type="evidence" value="ECO:0007669"/>
    <property type="project" value="UniProtKB-UniRule"/>
</dbReference>
<dbReference type="Pfam" id="PF02768">
    <property type="entry name" value="DNA_pol3_beta_3"/>
    <property type="match status" value="1"/>
</dbReference>
<evidence type="ECO:0000256" key="2">
    <source>
        <dbReference type="ARBA" id="ARBA00010752"/>
    </source>
</evidence>
<evidence type="ECO:0000259" key="10">
    <source>
        <dbReference type="Pfam" id="PF00712"/>
    </source>
</evidence>
<dbReference type="GO" id="GO:0003887">
    <property type="term" value="F:DNA-directed DNA polymerase activity"/>
    <property type="evidence" value="ECO:0007669"/>
    <property type="project" value="UniProtKB-UniRule"/>
</dbReference>
<evidence type="ECO:0000313" key="14">
    <source>
        <dbReference type="Proteomes" id="UP000746751"/>
    </source>
</evidence>
<dbReference type="InterPro" id="IPR022637">
    <property type="entry name" value="DNA_polIII_beta_cen"/>
</dbReference>
<dbReference type="InterPro" id="IPR022634">
    <property type="entry name" value="DNA_polIII_beta_N"/>
</dbReference>
<organism evidence="13 14">
    <name type="scientific">Collinsella ihumii</name>
    <dbReference type="NCBI Taxonomy" id="1720204"/>
    <lineage>
        <taxon>Bacteria</taxon>
        <taxon>Bacillati</taxon>
        <taxon>Actinomycetota</taxon>
        <taxon>Coriobacteriia</taxon>
        <taxon>Coriobacteriales</taxon>
        <taxon>Coriobacteriaceae</taxon>
        <taxon>Collinsella</taxon>
    </lineage>
</organism>
<sequence>MRFTVSQPALAEALGIVMKGVASASTLPILSGVLIRATDGVLEFQTSNYTISIRHRIAARVEEEGDTVIPCKMLSNITKTLPDAPVSFEISDRQVRIACEKSSFKLNTLDPTDFPEFPTIALERSVELPCDILSEMVSRVWRVTSTDKNRPVLNGVFMTVENNTVRLVATDSYRLAVCDTQVETSSLEGSFELNVPAEAFNDALNIMGGQPTIMVGSTDTQVVFAAGNTTYVSRRIEGNYPNYKALLPPTCATTVKINVEEFSAALKRVAVVAQANSAVKFEISAEAGTMGLSAISNDQDQAAETVDVEVEGASGIIAFNYHYIFGCLNVLNREKEITLELQSYSQAGIFKAYDKINYLYLVMPVRI</sequence>
<dbReference type="SUPFAM" id="SSF55979">
    <property type="entry name" value="DNA clamp"/>
    <property type="match status" value="3"/>
</dbReference>
<evidence type="ECO:0000256" key="5">
    <source>
        <dbReference type="ARBA" id="ARBA00022695"/>
    </source>
</evidence>
<dbReference type="EMBL" id="DYVF01000069">
    <property type="protein sequence ID" value="HJG31919.1"/>
    <property type="molecule type" value="Genomic_DNA"/>
</dbReference>
<name>A0A921IR71_9ACTN</name>
<keyword evidence="4 9" id="KW-0808">Transferase</keyword>
<dbReference type="InterPro" id="IPR001001">
    <property type="entry name" value="DNA_polIII_beta"/>
</dbReference>
<dbReference type="PANTHER" id="PTHR30478">
    <property type="entry name" value="DNA POLYMERASE III SUBUNIT BETA"/>
    <property type="match status" value="1"/>
</dbReference>
<comment type="subunit">
    <text evidence="9">Forms a ring-shaped head-to-tail homodimer around DNA.</text>
</comment>
<dbReference type="InterPro" id="IPR046938">
    <property type="entry name" value="DNA_clamp_sf"/>
</dbReference>
<evidence type="ECO:0000256" key="9">
    <source>
        <dbReference type="PIRNR" id="PIRNR000804"/>
    </source>
</evidence>
<dbReference type="Gene3D" id="3.10.150.10">
    <property type="entry name" value="DNA Polymerase III, subunit A, domain 2"/>
    <property type="match status" value="1"/>
</dbReference>
<comment type="caution">
    <text evidence="13">The sequence shown here is derived from an EMBL/GenBank/DDBJ whole genome shotgun (WGS) entry which is preliminary data.</text>
</comment>
<evidence type="ECO:0000313" key="13">
    <source>
        <dbReference type="EMBL" id="HJG31919.1"/>
    </source>
</evidence>
<comment type="subcellular location">
    <subcellularLocation>
        <location evidence="1 9">Cytoplasm</location>
    </subcellularLocation>
</comment>
<dbReference type="GO" id="GO:0006271">
    <property type="term" value="P:DNA strand elongation involved in DNA replication"/>
    <property type="evidence" value="ECO:0007669"/>
    <property type="project" value="TreeGrafter"/>
</dbReference>
<protein>
    <recommendedName>
        <fullName evidence="9">Beta sliding clamp</fullName>
    </recommendedName>
</protein>
<accession>A0A921IR71</accession>
<keyword evidence="3 9" id="KW-0963">Cytoplasm</keyword>
<evidence type="ECO:0000259" key="12">
    <source>
        <dbReference type="Pfam" id="PF02768"/>
    </source>
</evidence>
<evidence type="ECO:0000256" key="4">
    <source>
        <dbReference type="ARBA" id="ARBA00022679"/>
    </source>
</evidence>
<evidence type="ECO:0000256" key="3">
    <source>
        <dbReference type="ARBA" id="ARBA00022490"/>
    </source>
</evidence>
<evidence type="ECO:0000256" key="7">
    <source>
        <dbReference type="ARBA" id="ARBA00022932"/>
    </source>
</evidence>
<reference evidence="13" key="1">
    <citation type="journal article" date="2021" name="PeerJ">
        <title>Extensive microbial diversity within the chicken gut microbiome revealed by metagenomics and culture.</title>
        <authorList>
            <person name="Gilroy R."/>
            <person name="Ravi A."/>
            <person name="Getino M."/>
            <person name="Pursley I."/>
            <person name="Horton D.L."/>
            <person name="Alikhan N.F."/>
            <person name="Baker D."/>
            <person name="Gharbi K."/>
            <person name="Hall N."/>
            <person name="Watson M."/>
            <person name="Adriaenssens E.M."/>
            <person name="Foster-Nyarko E."/>
            <person name="Jarju S."/>
            <person name="Secka A."/>
            <person name="Antonio M."/>
            <person name="Oren A."/>
            <person name="Chaudhuri R.R."/>
            <person name="La Ragione R."/>
            <person name="Hildebrand F."/>
            <person name="Pallen M.J."/>
        </authorList>
    </citation>
    <scope>NUCLEOTIDE SEQUENCE</scope>
    <source>
        <strain evidence="13">ChiGjej2B2-7701</strain>
    </source>
</reference>
<feature type="domain" description="DNA polymerase III beta sliding clamp central" evidence="11">
    <location>
        <begin position="128"/>
        <end position="242"/>
    </location>
</feature>
<keyword evidence="7 9" id="KW-0239">DNA-directed DNA polymerase</keyword>
<feature type="domain" description="DNA polymerase III beta sliding clamp C-terminal" evidence="12">
    <location>
        <begin position="245"/>
        <end position="366"/>
    </location>
</feature>
<comment type="function">
    <text evidence="9">Confers DNA tethering and processivity to DNA polymerases and other proteins. Acts as a clamp, forming a ring around DNA (a reaction catalyzed by the clamp-loading complex) which diffuses in an ATP-independent manner freely and bidirectionally along dsDNA. Initially characterized for its ability to contact the catalytic subunit of DNA polymerase III (Pol III), a complex, multichain enzyme responsible for most of the replicative synthesis in bacteria; Pol III exhibits 3'-5' exonuclease proofreading activity. The beta chain is required for initiation of replication as well as for processivity of DNA replication.</text>
</comment>
<dbReference type="Proteomes" id="UP000746751">
    <property type="component" value="Unassembled WGS sequence"/>
</dbReference>
<comment type="similarity">
    <text evidence="2 9">Belongs to the beta sliding clamp family.</text>
</comment>
<dbReference type="GO" id="GO:0009360">
    <property type="term" value="C:DNA polymerase III complex"/>
    <property type="evidence" value="ECO:0007669"/>
    <property type="project" value="InterPro"/>
</dbReference>
<feature type="domain" description="DNA polymerase III beta sliding clamp N-terminal" evidence="10">
    <location>
        <begin position="1"/>
        <end position="117"/>
    </location>
</feature>
<dbReference type="SMART" id="SM00480">
    <property type="entry name" value="POL3Bc"/>
    <property type="match status" value="1"/>
</dbReference>